<dbReference type="Pfam" id="PF01544">
    <property type="entry name" value="CorA"/>
    <property type="match status" value="1"/>
</dbReference>
<dbReference type="Gene3D" id="1.20.58.340">
    <property type="entry name" value="Magnesium transport protein CorA, transmembrane region"/>
    <property type="match status" value="2"/>
</dbReference>
<evidence type="ECO:0000256" key="7">
    <source>
        <dbReference type="ARBA" id="ARBA00022692"/>
    </source>
</evidence>
<dbReference type="FunFam" id="1.20.58.340:FF:000001">
    <property type="entry name" value="Magnesium transport protein CorA"/>
    <property type="match status" value="1"/>
</dbReference>
<dbReference type="SUPFAM" id="SSF144083">
    <property type="entry name" value="Magnesium transport protein CorA, transmembrane region"/>
    <property type="match status" value="1"/>
</dbReference>
<dbReference type="PANTHER" id="PTHR47685">
    <property type="entry name" value="MAGNESIUM TRANSPORT PROTEIN CORA"/>
    <property type="match status" value="1"/>
</dbReference>
<dbReference type="InterPro" id="IPR050829">
    <property type="entry name" value="CorA_MIT"/>
</dbReference>
<dbReference type="EMBL" id="LNYJ01000004">
    <property type="protein sequence ID" value="KTD18633.1"/>
    <property type="molecule type" value="Genomic_DNA"/>
</dbReference>
<keyword evidence="11 13" id="KW-0472">Membrane</keyword>
<dbReference type="GO" id="GO:0015095">
    <property type="term" value="F:magnesium ion transmembrane transporter activity"/>
    <property type="evidence" value="ECO:0007669"/>
    <property type="project" value="TreeGrafter"/>
</dbReference>
<evidence type="ECO:0000256" key="4">
    <source>
        <dbReference type="ARBA" id="ARBA00022448"/>
    </source>
</evidence>
<dbReference type="STRING" id="456.Ljor_0297"/>
<dbReference type="PATRIC" id="fig|456.5.peg.315"/>
<keyword evidence="9 13" id="KW-1133">Transmembrane helix</keyword>
<evidence type="ECO:0000256" key="12">
    <source>
        <dbReference type="ARBA" id="ARBA00034269"/>
    </source>
</evidence>
<dbReference type="SUPFAM" id="SSF143865">
    <property type="entry name" value="CorA soluble domain-like"/>
    <property type="match status" value="1"/>
</dbReference>
<feature type="transmembrane region" description="Helical" evidence="13">
    <location>
        <begin position="300"/>
        <end position="320"/>
    </location>
</feature>
<name>A0A0W0VG62_9GAMM</name>
<dbReference type="PANTHER" id="PTHR47685:SF1">
    <property type="entry name" value="MAGNESIUM TRANSPORT PROTEIN CORA"/>
    <property type="match status" value="1"/>
</dbReference>
<organism evidence="14 15">
    <name type="scientific">Legionella jordanis</name>
    <dbReference type="NCBI Taxonomy" id="456"/>
    <lineage>
        <taxon>Bacteria</taxon>
        <taxon>Pseudomonadati</taxon>
        <taxon>Pseudomonadota</taxon>
        <taxon>Gammaproteobacteria</taxon>
        <taxon>Legionellales</taxon>
        <taxon>Legionellaceae</taxon>
        <taxon>Legionella</taxon>
    </lineage>
</organism>
<keyword evidence="7 13" id="KW-0812">Transmembrane</keyword>
<proteinExistence type="inferred from homology"/>
<evidence type="ECO:0000256" key="1">
    <source>
        <dbReference type="ARBA" id="ARBA00004429"/>
    </source>
</evidence>
<feature type="transmembrane region" description="Helical" evidence="13">
    <location>
        <begin position="265"/>
        <end position="288"/>
    </location>
</feature>
<comment type="similarity">
    <text evidence="2">Belongs to the CorA metal ion transporter (MIT) (TC 1.A.35) family.</text>
</comment>
<comment type="caution">
    <text evidence="14">The sequence shown here is derived from an EMBL/GenBank/DDBJ whole genome shotgun (WGS) entry which is preliminary data.</text>
</comment>
<keyword evidence="8" id="KW-0460">Magnesium</keyword>
<evidence type="ECO:0000256" key="9">
    <source>
        <dbReference type="ARBA" id="ARBA00022989"/>
    </source>
</evidence>
<dbReference type="GO" id="GO:0015099">
    <property type="term" value="F:nickel cation transmembrane transporter activity"/>
    <property type="evidence" value="ECO:0007669"/>
    <property type="project" value="TreeGrafter"/>
</dbReference>
<comment type="catalytic activity">
    <reaction evidence="12">
        <text>Mg(2+)(in) = Mg(2+)(out)</text>
        <dbReference type="Rhea" id="RHEA:29827"/>
        <dbReference type="ChEBI" id="CHEBI:18420"/>
    </reaction>
</comment>
<evidence type="ECO:0000256" key="3">
    <source>
        <dbReference type="ARBA" id="ARBA00019439"/>
    </source>
</evidence>
<keyword evidence="6" id="KW-0997">Cell inner membrane</keyword>
<dbReference type="InterPro" id="IPR002523">
    <property type="entry name" value="MgTranspt_CorA/ZnTranspt_ZntB"/>
</dbReference>
<dbReference type="InterPro" id="IPR045863">
    <property type="entry name" value="CorA_TM1_TM2"/>
</dbReference>
<dbReference type="GO" id="GO:0015087">
    <property type="term" value="F:cobalt ion transmembrane transporter activity"/>
    <property type="evidence" value="ECO:0007669"/>
    <property type="project" value="TreeGrafter"/>
</dbReference>
<dbReference type="GO" id="GO:0005886">
    <property type="term" value="C:plasma membrane"/>
    <property type="evidence" value="ECO:0007669"/>
    <property type="project" value="UniProtKB-SubCell"/>
</dbReference>
<evidence type="ECO:0000256" key="6">
    <source>
        <dbReference type="ARBA" id="ARBA00022519"/>
    </source>
</evidence>
<accession>A0A0W0VG62</accession>
<dbReference type="Proteomes" id="UP000055035">
    <property type="component" value="Unassembled WGS sequence"/>
</dbReference>
<protein>
    <recommendedName>
        <fullName evidence="3">Magnesium transport protein CorA</fullName>
    </recommendedName>
</protein>
<keyword evidence="5" id="KW-1003">Cell membrane</keyword>
<keyword evidence="15" id="KW-1185">Reference proteome</keyword>
<evidence type="ECO:0000256" key="13">
    <source>
        <dbReference type="SAM" id="Phobius"/>
    </source>
</evidence>
<dbReference type="CDD" id="cd12837">
    <property type="entry name" value="EcCorA-like_u1"/>
    <property type="match status" value="1"/>
</dbReference>
<dbReference type="AlphaFoldDB" id="A0A0W0VG62"/>
<evidence type="ECO:0000313" key="15">
    <source>
        <dbReference type="Proteomes" id="UP000055035"/>
    </source>
</evidence>
<evidence type="ECO:0000313" key="14">
    <source>
        <dbReference type="EMBL" id="KTD18633.1"/>
    </source>
</evidence>
<evidence type="ECO:0000256" key="8">
    <source>
        <dbReference type="ARBA" id="ARBA00022842"/>
    </source>
</evidence>
<sequence>MIIAYLDNGALQAHEIHKHNLALLEQALWIDLVSPSMDEENLLEQTLNLNIPTREEMWEIELSSRLYKNKDALFMTANMIAHADSPNPKNEAVTFVLTKSKLITVRYIEPSAFKLFIMQLHKFEVNRANAVILLIGLLEAAVDRFADILESIAHKLEQVSKSIFRPELIADDHEEQLNYQQVILKIGNLADLNTAARECLVSFSRLIAFFSQAASTQVDNEGQSRIATLTKDINSLSDHASFISTKVNFLLDATLGMINIEQNRIIKIFSVAAVIFLPPTLIASIYGMNFKWMPELESPWGYWLALSAMLLSAILPYKFFKYKKWL</sequence>
<dbReference type="OrthoDB" id="9803416at2"/>
<evidence type="ECO:0000256" key="11">
    <source>
        <dbReference type="ARBA" id="ARBA00023136"/>
    </source>
</evidence>
<keyword evidence="10" id="KW-0406">Ion transport</keyword>
<evidence type="ECO:0000256" key="2">
    <source>
        <dbReference type="ARBA" id="ARBA00009765"/>
    </source>
</evidence>
<dbReference type="InterPro" id="IPR045861">
    <property type="entry name" value="CorA_cytoplasmic_dom"/>
</dbReference>
<keyword evidence="4" id="KW-0813">Transport</keyword>
<reference evidence="14 15" key="1">
    <citation type="submission" date="2015-11" db="EMBL/GenBank/DDBJ databases">
        <title>Genomic analysis of 38 Legionella species identifies large and diverse effector repertoires.</title>
        <authorList>
            <person name="Burstein D."/>
            <person name="Amaro F."/>
            <person name="Zusman T."/>
            <person name="Lifshitz Z."/>
            <person name="Cohen O."/>
            <person name="Gilbert J.A."/>
            <person name="Pupko T."/>
            <person name="Shuman H.A."/>
            <person name="Segal G."/>
        </authorList>
    </citation>
    <scope>NUCLEOTIDE SEQUENCE [LARGE SCALE GENOMIC DNA]</scope>
    <source>
        <strain evidence="14 15">BL-540</strain>
    </source>
</reference>
<dbReference type="Gene3D" id="3.30.460.20">
    <property type="entry name" value="CorA soluble domain-like"/>
    <property type="match status" value="1"/>
</dbReference>
<evidence type="ECO:0000256" key="5">
    <source>
        <dbReference type="ARBA" id="ARBA00022475"/>
    </source>
</evidence>
<evidence type="ECO:0000256" key="10">
    <source>
        <dbReference type="ARBA" id="ARBA00023065"/>
    </source>
</evidence>
<gene>
    <name evidence="14" type="ORF">Ljor_0297</name>
</gene>
<comment type="subcellular location">
    <subcellularLocation>
        <location evidence="1">Cell inner membrane</location>
        <topology evidence="1">Multi-pass membrane protein</topology>
    </subcellularLocation>
</comment>
<dbReference type="RefSeq" id="WP_058469881.1">
    <property type="nucleotide sequence ID" value="NZ_CAAAIC010000011.1"/>
</dbReference>